<keyword evidence="2" id="KW-0812">Transmembrane</keyword>
<protein>
    <recommendedName>
        <fullName evidence="3">DUF4232 domain-containing protein</fullName>
    </recommendedName>
</protein>
<feature type="compositionally biased region" description="Basic and acidic residues" evidence="1">
    <location>
        <begin position="1"/>
        <end position="29"/>
    </location>
</feature>
<keyword evidence="2" id="KW-1133">Transmembrane helix</keyword>
<evidence type="ECO:0000313" key="5">
    <source>
        <dbReference type="Proteomes" id="UP000181951"/>
    </source>
</evidence>
<dbReference type="Proteomes" id="UP000181951">
    <property type="component" value="Unassembled WGS sequence"/>
</dbReference>
<accession>A0A1H8UD75</accession>
<evidence type="ECO:0000256" key="2">
    <source>
        <dbReference type="SAM" id="Phobius"/>
    </source>
</evidence>
<evidence type="ECO:0000313" key="4">
    <source>
        <dbReference type="EMBL" id="SEP00987.1"/>
    </source>
</evidence>
<dbReference type="InterPro" id="IPR025326">
    <property type="entry name" value="DUF4232"/>
</dbReference>
<dbReference type="AlphaFoldDB" id="A0A1H8UD75"/>
<sequence length="289" mass="28898">MTAFPDDHRDGDLDGRPGPEARDPLERLLRPPVDFLPVPPGAFEHIRRTAARRRRLRAAAGGGVAVAVAAGAFAVAGTLNAPGGDEEVGPPASRTVATSAPPSATTPAPRPTTTRPRGGGHSAQPTTGGPDTGTATGPATPGAGTPSPSDSGTAPMCTADQLTPSLGGGDAGAGNLYRYVVVTNHSATACHLAGYPGLSLLDAAGNQIGQPATRQPSSYQPVVLRPGGSASDTIHTANQMGTCQPASAELRMYPPGSRASLVFAGEVTICSGEFTITPFAAGTTGNPPS</sequence>
<feature type="region of interest" description="Disordered" evidence="1">
    <location>
        <begin position="1"/>
        <end position="40"/>
    </location>
</feature>
<feature type="compositionally biased region" description="Low complexity" evidence="1">
    <location>
        <begin position="90"/>
        <end position="116"/>
    </location>
</feature>
<dbReference type="STRING" id="310780.SAMN05216267_106913"/>
<reference evidence="4 5" key="1">
    <citation type="submission" date="2016-10" db="EMBL/GenBank/DDBJ databases">
        <authorList>
            <person name="de Groot N.N."/>
        </authorList>
    </citation>
    <scope>NUCLEOTIDE SEQUENCE [LARGE SCALE GENOMIC DNA]</scope>
    <source>
        <strain evidence="4 5">CGMCC 4.2026</strain>
    </source>
</reference>
<keyword evidence="5" id="KW-1185">Reference proteome</keyword>
<proteinExistence type="predicted"/>
<feature type="region of interest" description="Disordered" evidence="1">
    <location>
        <begin position="84"/>
        <end position="162"/>
    </location>
</feature>
<dbReference type="OrthoDB" id="485007at2"/>
<evidence type="ECO:0000259" key="3">
    <source>
        <dbReference type="Pfam" id="PF14016"/>
    </source>
</evidence>
<dbReference type="EMBL" id="FODD01000069">
    <property type="protein sequence ID" value="SEP00987.1"/>
    <property type="molecule type" value="Genomic_DNA"/>
</dbReference>
<feature type="compositionally biased region" description="Low complexity" evidence="1">
    <location>
        <begin position="125"/>
        <end position="148"/>
    </location>
</feature>
<feature type="domain" description="DUF4232" evidence="3">
    <location>
        <begin position="157"/>
        <end position="279"/>
    </location>
</feature>
<dbReference type="Pfam" id="PF14016">
    <property type="entry name" value="DUF4232"/>
    <property type="match status" value="1"/>
</dbReference>
<evidence type="ECO:0000256" key="1">
    <source>
        <dbReference type="SAM" id="MobiDB-lite"/>
    </source>
</evidence>
<keyword evidence="2" id="KW-0472">Membrane</keyword>
<gene>
    <name evidence="4" type="ORF">SAMN05216267_106913</name>
</gene>
<dbReference type="RefSeq" id="WP_075018320.1">
    <property type="nucleotide sequence ID" value="NZ_FODD01000069.1"/>
</dbReference>
<feature type="transmembrane region" description="Helical" evidence="2">
    <location>
        <begin position="56"/>
        <end position="76"/>
    </location>
</feature>
<organism evidence="4 5">
    <name type="scientific">Actinacidiphila rubida</name>
    <dbReference type="NCBI Taxonomy" id="310780"/>
    <lineage>
        <taxon>Bacteria</taxon>
        <taxon>Bacillati</taxon>
        <taxon>Actinomycetota</taxon>
        <taxon>Actinomycetes</taxon>
        <taxon>Kitasatosporales</taxon>
        <taxon>Streptomycetaceae</taxon>
        <taxon>Actinacidiphila</taxon>
    </lineage>
</organism>
<name>A0A1H8UD75_9ACTN</name>